<name>A0AAN6ZLC0_9PEZI</name>
<evidence type="ECO:0000256" key="8">
    <source>
        <dbReference type="ARBA" id="ARBA00022917"/>
    </source>
</evidence>
<dbReference type="EMBL" id="MU853605">
    <property type="protein sequence ID" value="KAK4141849.1"/>
    <property type="molecule type" value="Genomic_DNA"/>
</dbReference>
<dbReference type="Pfam" id="PF00587">
    <property type="entry name" value="tRNA-synt_2b"/>
    <property type="match status" value="1"/>
</dbReference>
<comment type="similarity">
    <text evidence="2">Belongs to the class-II aminoacyl-tRNA synthetase family.</text>
</comment>
<dbReference type="GO" id="GO:0005759">
    <property type="term" value="C:mitochondrial matrix"/>
    <property type="evidence" value="ECO:0007669"/>
    <property type="project" value="UniProtKB-SubCell"/>
</dbReference>
<evidence type="ECO:0000256" key="13">
    <source>
        <dbReference type="ARBA" id="ARBA00049515"/>
    </source>
</evidence>
<dbReference type="PANTHER" id="PTHR11451:SF50">
    <property type="entry name" value="THREONINE--TRNA LIGASE, MITOCHONDRIAL"/>
    <property type="match status" value="1"/>
</dbReference>
<gene>
    <name evidence="16" type="ORF">C8A04DRAFT_38758</name>
</gene>
<keyword evidence="6" id="KW-0378">Hydrolase</keyword>
<keyword evidence="4" id="KW-0436">Ligase</keyword>
<protein>
    <recommendedName>
        <fullName evidence="3">threonine--tRNA ligase</fullName>
        <ecNumber evidence="3">6.1.1.3</ecNumber>
    </recommendedName>
    <alternativeName>
        <fullName evidence="12">Threonyl-tRNA synthetase</fullName>
    </alternativeName>
</protein>
<comment type="catalytic activity">
    <reaction evidence="13">
        <text>tRNA(Thr) + L-threonine + ATP = L-threonyl-tRNA(Thr) + AMP + diphosphate + H(+)</text>
        <dbReference type="Rhea" id="RHEA:24624"/>
        <dbReference type="Rhea" id="RHEA-COMP:9670"/>
        <dbReference type="Rhea" id="RHEA-COMP:9704"/>
        <dbReference type="ChEBI" id="CHEBI:15378"/>
        <dbReference type="ChEBI" id="CHEBI:30616"/>
        <dbReference type="ChEBI" id="CHEBI:33019"/>
        <dbReference type="ChEBI" id="CHEBI:57926"/>
        <dbReference type="ChEBI" id="CHEBI:78442"/>
        <dbReference type="ChEBI" id="CHEBI:78534"/>
        <dbReference type="ChEBI" id="CHEBI:456215"/>
        <dbReference type="EC" id="6.1.1.3"/>
    </reaction>
</comment>
<evidence type="ECO:0000256" key="11">
    <source>
        <dbReference type="ARBA" id="ARBA00023146"/>
    </source>
</evidence>
<evidence type="ECO:0000256" key="2">
    <source>
        <dbReference type="ARBA" id="ARBA00008226"/>
    </source>
</evidence>
<evidence type="ECO:0000256" key="14">
    <source>
        <dbReference type="SAM" id="MobiDB-lite"/>
    </source>
</evidence>
<dbReference type="SUPFAM" id="SSF52972">
    <property type="entry name" value="ITPase-like"/>
    <property type="match status" value="1"/>
</dbReference>
<dbReference type="Gene3D" id="3.30.930.10">
    <property type="entry name" value="Bira Bifunctional Protein, Domain 2"/>
    <property type="match status" value="1"/>
</dbReference>
<dbReference type="Gene3D" id="3.90.950.10">
    <property type="match status" value="1"/>
</dbReference>
<evidence type="ECO:0000256" key="3">
    <source>
        <dbReference type="ARBA" id="ARBA00013163"/>
    </source>
</evidence>
<dbReference type="NCBIfam" id="TIGR00418">
    <property type="entry name" value="thrS"/>
    <property type="match status" value="1"/>
</dbReference>
<evidence type="ECO:0000256" key="6">
    <source>
        <dbReference type="ARBA" id="ARBA00022801"/>
    </source>
</evidence>
<dbReference type="Gene3D" id="3.40.50.800">
    <property type="entry name" value="Anticodon-binding domain"/>
    <property type="match status" value="1"/>
</dbReference>
<keyword evidence="9" id="KW-0809">Transit peptide</keyword>
<dbReference type="HAMAP" id="MF_00528">
    <property type="entry name" value="Maf"/>
    <property type="match status" value="1"/>
</dbReference>
<keyword evidence="8" id="KW-0648">Protein biosynthesis</keyword>
<feature type="region of interest" description="Disordered" evidence="14">
    <location>
        <begin position="558"/>
        <end position="581"/>
    </location>
</feature>
<evidence type="ECO:0000256" key="7">
    <source>
        <dbReference type="ARBA" id="ARBA00022840"/>
    </source>
</evidence>
<keyword evidence="11" id="KW-0030">Aminoacyl-tRNA synthetase</keyword>
<dbReference type="InterPro" id="IPR002314">
    <property type="entry name" value="aa-tRNA-synt_IIb"/>
</dbReference>
<dbReference type="InterPro" id="IPR029001">
    <property type="entry name" value="ITPase-like_fam"/>
</dbReference>
<dbReference type="PRINTS" id="PR01047">
    <property type="entry name" value="TRNASYNTHTHR"/>
</dbReference>
<dbReference type="CDD" id="cd00771">
    <property type="entry name" value="ThrRS_core"/>
    <property type="match status" value="1"/>
</dbReference>
<keyword evidence="10" id="KW-0496">Mitochondrion</keyword>
<dbReference type="InterPro" id="IPR004154">
    <property type="entry name" value="Anticodon-bd"/>
</dbReference>
<dbReference type="EC" id="6.1.1.3" evidence="3"/>
<dbReference type="SUPFAM" id="SSF55681">
    <property type="entry name" value="Class II aaRS and biotin synthetases"/>
    <property type="match status" value="1"/>
</dbReference>
<dbReference type="PANTHER" id="PTHR11451">
    <property type="entry name" value="THREONINE-TRNA LIGASE"/>
    <property type="match status" value="1"/>
</dbReference>
<proteinExistence type="inferred from homology"/>
<dbReference type="FunFam" id="3.30.930.10:FF:000039">
    <property type="entry name" value="Threonyl-tRNA synthetase, mitochondrial"/>
    <property type="match status" value="1"/>
</dbReference>
<dbReference type="GO" id="GO:0006435">
    <property type="term" value="P:threonyl-tRNA aminoacylation"/>
    <property type="evidence" value="ECO:0007669"/>
    <property type="project" value="InterPro"/>
</dbReference>
<dbReference type="GO" id="GO:0004829">
    <property type="term" value="F:threonine-tRNA ligase activity"/>
    <property type="evidence" value="ECO:0007669"/>
    <property type="project" value="UniProtKB-EC"/>
</dbReference>
<dbReference type="GeneID" id="87820950"/>
<keyword evidence="7" id="KW-0067">ATP-binding</keyword>
<dbReference type="SUPFAM" id="SSF52954">
    <property type="entry name" value="Class II aaRS ABD-related"/>
    <property type="match status" value="1"/>
</dbReference>
<dbReference type="PROSITE" id="PS50862">
    <property type="entry name" value="AA_TRNA_LIGASE_II"/>
    <property type="match status" value="1"/>
</dbReference>
<dbReference type="RefSeq" id="XP_062635220.1">
    <property type="nucleotide sequence ID" value="XM_062784337.1"/>
</dbReference>
<dbReference type="InterPro" id="IPR033728">
    <property type="entry name" value="ThrRS_core"/>
</dbReference>
<evidence type="ECO:0000256" key="10">
    <source>
        <dbReference type="ARBA" id="ARBA00023128"/>
    </source>
</evidence>
<dbReference type="InterPro" id="IPR006195">
    <property type="entry name" value="aa-tRNA-synth_II"/>
</dbReference>
<dbReference type="InterPro" id="IPR045864">
    <property type="entry name" value="aa-tRNA-synth_II/BPL/LPL"/>
</dbReference>
<dbReference type="Pfam" id="PF03129">
    <property type="entry name" value="HGTP_anticodon"/>
    <property type="match status" value="1"/>
</dbReference>
<keyword evidence="5" id="KW-0547">Nucleotide-binding</keyword>
<reference evidence="16" key="1">
    <citation type="journal article" date="2023" name="Mol. Phylogenet. Evol.">
        <title>Genome-scale phylogeny and comparative genomics of the fungal order Sordariales.</title>
        <authorList>
            <person name="Hensen N."/>
            <person name="Bonometti L."/>
            <person name="Westerberg I."/>
            <person name="Brannstrom I.O."/>
            <person name="Guillou S."/>
            <person name="Cros-Aarteil S."/>
            <person name="Calhoun S."/>
            <person name="Haridas S."/>
            <person name="Kuo A."/>
            <person name="Mondo S."/>
            <person name="Pangilinan J."/>
            <person name="Riley R."/>
            <person name="LaButti K."/>
            <person name="Andreopoulos B."/>
            <person name="Lipzen A."/>
            <person name="Chen C."/>
            <person name="Yan M."/>
            <person name="Daum C."/>
            <person name="Ng V."/>
            <person name="Clum A."/>
            <person name="Steindorff A."/>
            <person name="Ohm R.A."/>
            <person name="Martin F."/>
            <person name="Silar P."/>
            <person name="Natvig D.O."/>
            <person name="Lalanne C."/>
            <person name="Gautier V."/>
            <person name="Ament-Velasquez S.L."/>
            <person name="Kruys A."/>
            <person name="Hutchinson M.I."/>
            <person name="Powell A.J."/>
            <person name="Barry K."/>
            <person name="Miller A.N."/>
            <person name="Grigoriev I.V."/>
            <person name="Debuchy R."/>
            <person name="Gladieux P."/>
            <person name="Hiltunen Thoren M."/>
            <person name="Johannesson H."/>
        </authorList>
    </citation>
    <scope>NUCLEOTIDE SEQUENCE</scope>
    <source>
        <strain evidence="16">CBS 141.50</strain>
    </source>
</reference>
<comment type="subcellular location">
    <subcellularLocation>
        <location evidence="1">Mitochondrion matrix</location>
    </subcellularLocation>
</comment>
<evidence type="ECO:0000256" key="9">
    <source>
        <dbReference type="ARBA" id="ARBA00022946"/>
    </source>
</evidence>
<evidence type="ECO:0000256" key="4">
    <source>
        <dbReference type="ARBA" id="ARBA00022598"/>
    </source>
</evidence>
<dbReference type="Pfam" id="PF02545">
    <property type="entry name" value="Maf"/>
    <property type="match status" value="1"/>
</dbReference>
<dbReference type="Proteomes" id="UP001302676">
    <property type="component" value="Unassembled WGS sequence"/>
</dbReference>
<feature type="compositionally biased region" description="Basic and acidic residues" evidence="14">
    <location>
        <begin position="558"/>
        <end position="569"/>
    </location>
</feature>
<reference evidence="16" key="2">
    <citation type="submission" date="2023-05" db="EMBL/GenBank/DDBJ databases">
        <authorList>
            <consortium name="Lawrence Berkeley National Laboratory"/>
            <person name="Steindorff A."/>
            <person name="Hensen N."/>
            <person name="Bonometti L."/>
            <person name="Westerberg I."/>
            <person name="Brannstrom I.O."/>
            <person name="Guillou S."/>
            <person name="Cros-Aarteil S."/>
            <person name="Calhoun S."/>
            <person name="Haridas S."/>
            <person name="Kuo A."/>
            <person name="Mondo S."/>
            <person name="Pangilinan J."/>
            <person name="Riley R."/>
            <person name="Labutti K."/>
            <person name="Andreopoulos B."/>
            <person name="Lipzen A."/>
            <person name="Chen C."/>
            <person name="Yanf M."/>
            <person name="Daum C."/>
            <person name="Ng V."/>
            <person name="Clum A."/>
            <person name="Ohm R."/>
            <person name="Martin F."/>
            <person name="Silar P."/>
            <person name="Natvig D."/>
            <person name="Lalanne C."/>
            <person name="Gautier V."/>
            <person name="Ament-Velasquez S.L."/>
            <person name="Kruys A."/>
            <person name="Hutchinson M.I."/>
            <person name="Powell A.J."/>
            <person name="Barry K."/>
            <person name="Miller A.N."/>
            <person name="Grigoriev I.V."/>
            <person name="Debuchy R."/>
            <person name="Gladieux P."/>
            <person name="Thoren M.H."/>
            <person name="Johannesson H."/>
        </authorList>
    </citation>
    <scope>NUCLEOTIDE SEQUENCE</scope>
    <source>
        <strain evidence="16">CBS 141.50</strain>
    </source>
</reference>
<dbReference type="InterPro" id="IPR036621">
    <property type="entry name" value="Anticodon-bd_dom_sf"/>
</dbReference>
<evidence type="ECO:0000259" key="15">
    <source>
        <dbReference type="PROSITE" id="PS50862"/>
    </source>
</evidence>
<dbReference type="AlphaFoldDB" id="A0AAN6ZLC0"/>
<dbReference type="GO" id="GO:0047429">
    <property type="term" value="F:nucleoside triphosphate diphosphatase activity"/>
    <property type="evidence" value="ECO:0007669"/>
    <property type="project" value="InterPro"/>
</dbReference>
<dbReference type="GO" id="GO:0005524">
    <property type="term" value="F:ATP binding"/>
    <property type="evidence" value="ECO:0007669"/>
    <property type="project" value="UniProtKB-KW"/>
</dbReference>
<dbReference type="CDD" id="cd00555">
    <property type="entry name" value="Maf"/>
    <property type="match status" value="1"/>
</dbReference>
<dbReference type="InterPro" id="IPR003697">
    <property type="entry name" value="Maf-like"/>
</dbReference>
<evidence type="ECO:0000256" key="1">
    <source>
        <dbReference type="ARBA" id="ARBA00004305"/>
    </source>
</evidence>
<accession>A0AAN6ZLC0</accession>
<evidence type="ECO:0000313" key="17">
    <source>
        <dbReference type="Proteomes" id="UP001302676"/>
    </source>
</evidence>
<comment type="caution">
    <text evidence="16">The sequence shown here is derived from an EMBL/GenBank/DDBJ whole genome shotgun (WGS) entry which is preliminary data.</text>
</comment>
<evidence type="ECO:0000313" key="16">
    <source>
        <dbReference type="EMBL" id="KAK4141849.1"/>
    </source>
</evidence>
<dbReference type="InterPro" id="IPR002320">
    <property type="entry name" value="Thr-tRNA-ligase_IIa"/>
</dbReference>
<feature type="domain" description="Aminoacyl-transfer RNA synthetases class-II family profile" evidence="15">
    <location>
        <begin position="1"/>
        <end position="310"/>
    </location>
</feature>
<evidence type="ECO:0000256" key="12">
    <source>
        <dbReference type="ARBA" id="ARBA00031900"/>
    </source>
</evidence>
<evidence type="ECO:0000256" key="5">
    <source>
        <dbReference type="ARBA" id="ARBA00022741"/>
    </source>
</evidence>
<keyword evidence="17" id="KW-1185">Reference proteome</keyword>
<sequence>MTSIYSPGSPILLPNGARIFNRLVDFLRQQYVRYGFQEVITPTIYKKALWAQSGHLENYAEDMYTVTSTSPARADTVGAGEEAEYGLKPMNCPGHCLIFGSQTRSYRDLPLRYADFSPLHRNEIQGALSGLTRVRRFHQDDGHIFCRPSQIREEIAKTLDFVRLTYKVLGLGPYRLVLSTRPDHYIGSPEDWAQAEEALKTALTESGHEYTINEGDGAFYGPKIDIILKDSDGKEHQTATVQLDFQLPKRFDLSYDAPAPEYEKRGETTTDPQLLGEYGPVQPVLIHRAVLGSAERLMALLIEHYNGKWPFWLNPRQAIVITVNGTEPVVGWARQAYNLLLGVSSDSASAAVTEPTAPTGLAVDFDDSDRSVGLRVREAVAKGYGVIVVVGPQDAENKTVGVNAMALAKPGDSEAELKRLKRMDMTPEAAREYMLSLFPHNFNTMDSLTNPSEPPPDYITAARAHGIPLRQSAPIKKGPFPLELPILTYLRSKRVILASASPRRKALLAQIGLTNLDIRPSTDPEDLDKAQHTPEEYVAATAQRKALAVYQAALARQEEVAEHESKKDVPNPNPNPRDKEDPAVVIAADTVIATRTGQILEKPRSEADHVRMLTHLRDTTHHRVLTGVCVLAPKVDATHPGYEIASHVEDTKVFFAAESEGLPDDVIQSYVKTREGADKAGGYALQGVGGLVLVDRVEGSVDNVIGLPVRKCLQLCEEVVFQQGGKEDEEE</sequence>
<organism evidence="16 17">
    <name type="scientific">Dichotomopilus funicola</name>
    <dbReference type="NCBI Taxonomy" id="1934379"/>
    <lineage>
        <taxon>Eukaryota</taxon>
        <taxon>Fungi</taxon>
        <taxon>Dikarya</taxon>
        <taxon>Ascomycota</taxon>
        <taxon>Pezizomycotina</taxon>
        <taxon>Sordariomycetes</taxon>
        <taxon>Sordariomycetidae</taxon>
        <taxon>Sordariales</taxon>
        <taxon>Chaetomiaceae</taxon>
        <taxon>Dichotomopilus</taxon>
    </lineage>
</organism>